<keyword evidence="5" id="KW-0479">Metal-binding</keyword>
<dbReference type="SMART" id="SM00175">
    <property type="entry name" value="RAB"/>
    <property type="match status" value="1"/>
</dbReference>
<feature type="compositionally biased region" description="Polar residues" evidence="14">
    <location>
        <begin position="102"/>
        <end position="116"/>
    </location>
</feature>
<evidence type="ECO:0000256" key="5">
    <source>
        <dbReference type="ARBA" id="ARBA00022723"/>
    </source>
</evidence>
<organism evidence="16 17">
    <name type="scientific">Oedothorax gibbosus</name>
    <dbReference type="NCBI Taxonomy" id="931172"/>
    <lineage>
        <taxon>Eukaryota</taxon>
        <taxon>Metazoa</taxon>
        <taxon>Ecdysozoa</taxon>
        <taxon>Arthropoda</taxon>
        <taxon>Chelicerata</taxon>
        <taxon>Arachnida</taxon>
        <taxon>Araneae</taxon>
        <taxon>Araneomorphae</taxon>
        <taxon>Entelegynae</taxon>
        <taxon>Araneoidea</taxon>
        <taxon>Linyphiidae</taxon>
        <taxon>Erigoninae</taxon>
        <taxon>Oedothorax</taxon>
    </lineage>
</organism>
<dbReference type="GO" id="GO:0035006">
    <property type="term" value="P:melanization defense response"/>
    <property type="evidence" value="ECO:0007669"/>
    <property type="project" value="UniProtKB-ARBA"/>
</dbReference>
<keyword evidence="9" id="KW-0342">GTP-binding</keyword>
<dbReference type="Pfam" id="PF00071">
    <property type="entry name" value="Ras"/>
    <property type="match status" value="1"/>
</dbReference>
<feature type="compositionally biased region" description="Polar residues" evidence="14">
    <location>
        <begin position="349"/>
        <end position="365"/>
    </location>
</feature>
<feature type="compositionally biased region" description="Low complexity" evidence="14">
    <location>
        <begin position="544"/>
        <end position="557"/>
    </location>
</feature>
<dbReference type="PANTHER" id="PTHR24072">
    <property type="entry name" value="RHO FAMILY GTPASE"/>
    <property type="match status" value="1"/>
</dbReference>
<feature type="compositionally biased region" description="Low complexity" evidence="14">
    <location>
        <begin position="580"/>
        <end position="602"/>
    </location>
</feature>
<dbReference type="InterPro" id="IPR001841">
    <property type="entry name" value="Znf_RING"/>
</dbReference>
<keyword evidence="8" id="KW-0862">Zinc</keyword>
<dbReference type="SMART" id="SM00174">
    <property type="entry name" value="RHO"/>
    <property type="match status" value="1"/>
</dbReference>
<dbReference type="GO" id="GO:0007264">
    <property type="term" value="P:small GTPase-mediated signal transduction"/>
    <property type="evidence" value="ECO:0007669"/>
    <property type="project" value="InterPro"/>
</dbReference>
<evidence type="ECO:0000256" key="1">
    <source>
        <dbReference type="ARBA" id="ARBA00004193"/>
    </source>
</evidence>
<keyword evidence="17" id="KW-1185">Reference proteome</keyword>
<evidence type="ECO:0000256" key="10">
    <source>
        <dbReference type="ARBA" id="ARBA00023136"/>
    </source>
</evidence>
<sequence length="1130" mass="122717">MEGIRMWRQRGHEHKLNAGFQDNQFHNQYEPRQDYYRTYGCNQWQAQPRIQPPVWRNEHWDQSFNYNNSYQSHSYYNNFYQANYINNRDQFHAYQTFNQYRGNPNLNFSREQTAPSQKRARNVSVSRPPKKTRWDRIDSHPQNEVPHASPSQSTDPVSTSSRNAGPVSSDSQQVDAVPGVVLSQDIVSTLPNKNSVASESQSNNLSVSCSPKKSPETATSQNTSHIATLSQNKCAQDFTSLNNDSVSSTYQNKSLTLSASHDNDTMSSHSQSKSHDTSISRNRRSPRRPRNKNPATAITNNISRNVISITRNRRSLRLSIYMNKYPVPTSTQNKSCASKYCKKNHARSQNKYPTATAAHNKSPAATTARKKSLAANTACNKSPAAAAVNNKGRAAATARTTVPRLPQHAKSPAAATARNKSPAAATARNKSPAAATARNKSPAAATARNKSPAAATARNKSPAAATARNKSPAAATARNKSPAAATARNKSPAAATARNKSPAAATARNKSPAAATARNKSPAAATARNKSPGAATARNKSPGAATARQSPAAATARNKSPAAATARNKSPGAATARNKSPAAATARTESPAAATARTESPAHVASRNRNPVASTSRKESRVAATLQNKSLAATLSQNKSLVDAASHSPSASASQNEDPVTVISQNEDIVSVTSQNTDPVAITARNKDPLAVTSPSKDILTSTYPNNNHVASHPQNSTTQNNNQIVLIDLDSTVPSSYDTTSTLGYASTTMAQKESVQSLPNEQEKNKNYNSLSQIENKDAAEEDIVYLFSVDPIGGKLVELVDLSEESQVDSISTSTYISVKPYSGASDNIIINNDENENSYENSKHEEPVECGEACCYMCNKRLKELSNINCELYVAKCGHLFCMLCIKKESKCIKCKAPARIVSASTNELCIGHRPNPQIKPSNLSPSDDLKPATMTAIRKKLVIVGDGACGKTCLLIVFSKDQFPEVYVPTVFENYVADIEVDGKQVELALWDTAGQEDYDRLRPLSYPDTDVILMCFSIDSPDSLENIPEKWTPEVRHFCPNVPIILVGNKKDLRNDNVTICELAKMKQKPVTPEEGRSMAEKINAYGYLECSAKTKEGVREVFETGTRAALQVKKKKKTKCALF</sequence>
<dbReference type="AlphaFoldDB" id="A0AAV6V3L0"/>
<dbReference type="GO" id="GO:0008270">
    <property type="term" value="F:zinc ion binding"/>
    <property type="evidence" value="ECO:0007669"/>
    <property type="project" value="UniProtKB-KW"/>
</dbReference>
<feature type="region of interest" description="Disordered" evidence="14">
    <location>
        <begin position="102"/>
        <end position="177"/>
    </location>
</feature>
<evidence type="ECO:0000256" key="3">
    <source>
        <dbReference type="ARBA" id="ARBA00022475"/>
    </source>
</evidence>
<comment type="caution">
    <text evidence="16">The sequence shown here is derived from an EMBL/GenBank/DDBJ whole genome shotgun (WGS) entry which is preliminary data.</text>
</comment>
<keyword evidence="6" id="KW-0547">Nucleotide-binding</keyword>
<name>A0AAV6V3L0_9ARAC</name>
<dbReference type="Proteomes" id="UP000827092">
    <property type="component" value="Unassembled WGS sequence"/>
</dbReference>
<dbReference type="PROSITE" id="PS51419">
    <property type="entry name" value="RAB"/>
    <property type="match status" value="1"/>
</dbReference>
<dbReference type="FunFam" id="3.40.50.300:FF:000095">
    <property type="entry name" value="Rho-related GTP-binding protein RhoC"/>
    <property type="match status" value="1"/>
</dbReference>
<evidence type="ECO:0000256" key="14">
    <source>
        <dbReference type="SAM" id="MobiDB-lite"/>
    </source>
</evidence>
<dbReference type="GO" id="GO:0022412">
    <property type="term" value="P:cellular process involved in reproduction in multicellular organism"/>
    <property type="evidence" value="ECO:0007669"/>
    <property type="project" value="UniProtKB-ARBA"/>
</dbReference>
<evidence type="ECO:0000256" key="7">
    <source>
        <dbReference type="ARBA" id="ARBA00022771"/>
    </source>
</evidence>
<dbReference type="InterPro" id="IPR005225">
    <property type="entry name" value="Small_GTP-bd"/>
</dbReference>
<evidence type="ECO:0000256" key="13">
    <source>
        <dbReference type="PROSITE-ProRule" id="PRU00175"/>
    </source>
</evidence>
<comment type="similarity">
    <text evidence="2">Belongs to the small GTPase superfamily. Rho family.</text>
</comment>
<evidence type="ECO:0000259" key="15">
    <source>
        <dbReference type="PROSITE" id="PS50089"/>
    </source>
</evidence>
<dbReference type="Gene3D" id="3.40.50.300">
    <property type="entry name" value="P-loop containing nucleotide triphosphate hydrolases"/>
    <property type="match status" value="1"/>
</dbReference>
<evidence type="ECO:0000256" key="8">
    <source>
        <dbReference type="ARBA" id="ARBA00022833"/>
    </source>
</evidence>
<dbReference type="SMART" id="SM00176">
    <property type="entry name" value="RAN"/>
    <property type="match status" value="1"/>
</dbReference>
<dbReference type="CDD" id="cd01870">
    <property type="entry name" value="RhoA_like"/>
    <property type="match status" value="1"/>
</dbReference>
<feature type="compositionally biased region" description="Basic residues" evidence="14">
    <location>
        <begin position="281"/>
        <end position="291"/>
    </location>
</feature>
<dbReference type="PROSITE" id="PS50089">
    <property type="entry name" value="ZF_RING_2"/>
    <property type="match status" value="1"/>
</dbReference>
<dbReference type="PROSITE" id="PS51420">
    <property type="entry name" value="RHO"/>
    <property type="match status" value="1"/>
</dbReference>
<dbReference type="GO" id="GO:0005525">
    <property type="term" value="F:GTP binding"/>
    <property type="evidence" value="ECO:0007669"/>
    <property type="project" value="UniProtKB-KW"/>
</dbReference>
<evidence type="ECO:0000256" key="4">
    <source>
        <dbReference type="ARBA" id="ARBA00022481"/>
    </source>
</evidence>
<evidence type="ECO:0000256" key="12">
    <source>
        <dbReference type="ARBA" id="ARBA00023289"/>
    </source>
</evidence>
<dbReference type="PRINTS" id="PR00449">
    <property type="entry name" value="RASTRNSFRMNG"/>
</dbReference>
<reference evidence="16 17" key="1">
    <citation type="journal article" date="2022" name="Nat. Ecol. Evol.">
        <title>A masculinizing supergene underlies an exaggerated male reproductive morph in a spider.</title>
        <authorList>
            <person name="Hendrickx F."/>
            <person name="De Corte Z."/>
            <person name="Sonet G."/>
            <person name="Van Belleghem S.M."/>
            <person name="Kostlbacher S."/>
            <person name="Vangestel C."/>
        </authorList>
    </citation>
    <scope>NUCLEOTIDE SEQUENCE [LARGE SCALE GENOMIC DNA]</scope>
    <source>
        <strain evidence="16">W744_W776</strain>
    </source>
</reference>
<accession>A0AAV6V3L0</accession>
<feature type="compositionally biased region" description="Low complexity" evidence="14">
    <location>
        <begin position="384"/>
        <end position="401"/>
    </location>
</feature>
<feature type="compositionally biased region" description="Polar residues" evidence="14">
    <location>
        <begin position="149"/>
        <end position="174"/>
    </location>
</feature>
<dbReference type="InterPro" id="IPR027417">
    <property type="entry name" value="P-loop_NTPase"/>
</dbReference>
<dbReference type="NCBIfam" id="TIGR00231">
    <property type="entry name" value="small_GTP"/>
    <property type="match status" value="1"/>
</dbReference>
<keyword evidence="3" id="KW-1003">Cell membrane</keyword>
<proteinExistence type="inferred from homology"/>
<dbReference type="GO" id="GO:0032154">
    <property type="term" value="C:cleavage furrow"/>
    <property type="evidence" value="ECO:0007669"/>
    <property type="project" value="UniProtKB-ARBA"/>
</dbReference>
<dbReference type="GO" id="GO:0000915">
    <property type="term" value="P:actomyosin contractile ring assembly"/>
    <property type="evidence" value="ECO:0007669"/>
    <property type="project" value="UniProtKB-ARBA"/>
</dbReference>
<dbReference type="EMBL" id="JAFNEN010000180">
    <property type="protein sequence ID" value="KAG8190553.1"/>
    <property type="molecule type" value="Genomic_DNA"/>
</dbReference>
<evidence type="ECO:0000256" key="11">
    <source>
        <dbReference type="ARBA" id="ARBA00023288"/>
    </source>
</evidence>
<dbReference type="InterPro" id="IPR003578">
    <property type="entry name" value="Small_GTPase_Rho"/>
</dbReference>
<protein>
    <recommendedName>
        <fullName evidence="15">RING-type domain-containing protein</fullName>
    </recommendedName>
</protein>
<evidence type="ECO:0000313" key="16">
    <source>
        <dbReference type="EMBL" id="KAG8190553.1"/>
    </source>
</evidence>
<evidence type="ECO:0000256" key="6">
    <source>
        <dbReference type="ARBA" id="ARBA00022741"/>
    </source>
</evidence>
<dbReference type="InterPro" id="IPR001806">
    <property type="entry name" value="Small_GTPase"/>
</dbReference>
<dbReference type="GO" id="GO:0001667">
    <property type="term" value="P:ameboidal-type cell migration"/>
    <property type="evidence" value="ECO:0007669"/>
    <property type="project" value="UniProtKB-ARBA"/>
</dbReference>
<dbReference type="GO" id="GO:0035099">
    <property type="term" value="P:hemocyte migration"/>
    <property type="evidence" value="ECO:0007669"/>
    <property type="project" value="UniProtKB-ARBA"/>
</dbReference>
<keyword evidence="10" id="KW-0472">Membrane</keyword>
<dbReference type="PROSITE" id="PS51421">
    <property type="entry name" value="RAS"/>
    <property type="match status" value="1"/>
</dbReference>
<feature type="region of interest" description="Disordered" evidence="14">
    <location>
        <begin position="193"/>
        <end position="224"/>
    </location>
</feature>
<dbReference type="SUPFAM" id="SSF52540">
    <property type="entry name" value="P-loop containing nucleoside triphosphate hydrolases"/>
    <property type="match status" value="1"/>
</dbReference>
<feature type="domain" description="RING-type" evidence="15">
    <location>
        <begin position="859"/>
        <end position="900"/>
    </location>
</feature>
<dbReference type="InterPro" id="IPR017907">
    <property type="entry name" value="Znf_RING_CS"/>
</dbReference>
<feature type="region of interest" description="Disordered" evidence="14">
    <location>
        <begin position="346"/>
        <end position="623"/>
    </location>
</feature>
<keyword evidence="11" id="KW-0449">Lipoprotein</keyword>
<evidence type="ECO:0000313" key="17">
    <source>
        <dbReference type="Proteomes" id="UP000827092"/>
    </source>
</evidence>
<dbReference type="SMART" id="SM00173">
    <property type="entry name" value="RAS"/>
    <property type="match status" value="1"/>
</dbReference>
<dbReference type="PROSITE" id="PS00518">
    <property type="entry name" value="ZF_RING_1"/>
    <property type="match status" value="1"/>
</dbReference>
<comment type="subcellular location">
    <subcellularLocation>
        <location evidence="1">Cell membrane</location>
        <topology evidence="1">Lipid-anchor</topology>
    </subcellularLocation>
</comment>
<evidence type="ECO:0000256" key="9">
    <source>
        <dbReference type="ARBA" id="ARBA00023134"/>
    </source>
</evidence>
<gene>
    <name evidence="16" type="ORF">JTE90_014033</name>
</gene>
<evidence type="ECO:0000256" key="2">
    <source>
        <dbReference type="ARBA" id="ARBA00010142"/>
    </source>
</evidence>
<keyword evidence="7 13" id="KW-0863">Zinc-finger</keyword>
<feature type="region of interest" description="Disordered" evidence="14">
    <location>
        <begin position="259"/>
        <end position="299"/>
    </location>
</feature>
<keyword evidence="4" id="KW-0488">Methylation</keyword>
<feature type="compositionally biased region" description="Basic and acidic residues" evidence="14">
    <location>
        <begin position="132"/>
        <end position="141"/>
    </location>
</feature>
<dbReference type="GO" id="GO:0003006">
    <property type="term" value="P:developmental process involved in reproduction"/>
    <property type="evidence" value="ECO:0007669"/>
    <property type="project" value="UniProtKB-ARBA"/>
</dbReference>
<dbReference type="GO" id="GO:0003924">
    <property type="term" value="F:GTPase activity"/>
    <property type="evidence" value="ECO:0007669"/>
    <property type="project" value="InterPro"/>
</dbReference>
<keyword evidence="12" id="KW-0636">Prenylation</keyword>